<dbReference type="GO" id="GO:0004371">
    <property type="term" value="F:glycerone kinase activity"/>
    <property type="evidence" value="ECO:0007669"/>
    <property type="project" value="InterPro"/>
</dbReference>
<keyword evidence="3" id="KW-1185">Reference proteome</keyword>
<evidence type="ECO:0000313" key="2">
    <source>
        <dbReference type="EMBL" id="NYH81044.1"/>
    </source>
</evidence>
<evidence type="ECO:0000313" key="3">
    <source>
        <dbReference type="Proteomes" id="UP000548304"/>
    </source>
</evidence>
<dbReference type="Pfam" id="PF13684">
    <property type="entry name" value="FakA-like_C"/>
    <property type="match status" value="1"/>
</dbReference>
<dbReference type="Gene3D" id="1.25.40.340">
    <property type="match status" value="1"/>
</dbReference>
<dbReference type="PANTHER" id="PTHR33434:SF4">
    <property type="entry name" value="PHOSPHATASE PROTEIN"/>
    <property type="match status" value="1"/>
</dbReference>
<accession>A0A852Z1B8</accession>
<name>A0A852Z1B8_9ACTN</name>
<dbReference type="Pfam" id="PF02734">
    <property type="entry name" value="Dak2"/>
    <property type="match status" value="1"/>
</dbReference>
<dbReference type="AlphaFoldDB" id="A0A852Z1B8"/>
<reference evidence="2 3" key="1">
    <citation type="submission" date="2020-07" db="EMBL/GenBank/DDBJ databases">
        <title>Genomic Encyclopedia of Type Strains, Phase III (KMG-III): the genomes of soil and plant-associated and newly described type strains.</title>
        <authorList>
            <person name="Whitman W."/>
        </authorList>
    </citation>
    <scope>NUCLEOTIDE SEQUENCE [LARGE SCALE GENOMIC DNA]</scope>
    <source>
        <strain evidence="2 3">CECT 8576</strain>
    </source>
</reference>
<dbReference type="PROSITE" id="PS51480">
    <property type="entry name" value="DHAL"/>
    <property type="match status" value="1"/>
</dbReference>
<dbReference type="InterPro" id="IPR019986">
    <property type="entry name" value="YloV-like"/>
</dbReference>
<dbReference type="NCBIfam" id="TIGR03599">
    <property type="entry name" value="YloV"/>
    <property type="match status" value="1"/>
</dbReference>
<organism evidence="2 3">
    <name type="scientific">Actinopolyspora biskrensis</name>
    <dbReference type="NCBI Taxonomy" id="1470178"/>
    <lineage>
        <taxon>Bacteria</taxon>
        <taxon>Bacillati</taxon>
        <taxon>Actinomycetota</taxon>
        <taxon>Actinomycetes</taxon>
        <taxon>Actinopolysporales</taxon>
        <taxon>Actinopolysporaceae</taxon>
        <taxon>Actinopolyspora</taxon>
    </lineage>
</organism>
<sequence length="546" mass="56326">MLHALDGSAARRWGEVSVLALTANRAAIDRINVYPVADNDTGTNLLQTMRSALEAADRVRAAEAHVVLTALSEGALHGAAGNSGLLLSQMLRGMAQHAGAGQRMSGRCFGGALERGCELAAGAVAEPAEGTMLTVLRAAAGACREQAELPDAVHAATFAAVTALSATTAQRPELASAGVVDAGGRGVVLILDALYAVVCDGQRLVPEVPEEPAGEGAPFPRHDSGYDYEVMYLLSGAPFSVARELRERLVGIGDCVSVADAGEDGRDAGGTTWAVHVHCDDIGAAIESGVEVGRVHGIRVTRFADQLDEGRGRGDVQQYGAEGSVPAGRAVLAIVRGTELAELFRAEGAGVLTIDGAEHPGAREMLEAVLGTGRRDVLLLPNDERLVEEADNAAAAAVRAGIDAVVIPTAAPVQGLAALAVHDPERRTAEDTVALAEAAAATRRGELVVASGEALTWAGRCRGGDLLGMLDGEVVLIGSDRAKAARDLADRMLSAGGELVTALVPEHAPAALPESLAEHLRRTHPEVELTCYPCGESSTELMLGVE</sequence>
<gene>
    <name evidence="2" type="ORF">FHR84_004418</name>
</gene>
<dbReference type="EMBL" id="JACBYW010000012">
    <property type="protein sequence ID" value="NYH81044.1"/>
    <property type="molecule type" value="Genomic_DNA"/>
</dbReference>
<dbReference type="InterPro" id="IPR048394">
    <property type="entry name" value="FakA-like_M"/>
</dbReference>
<dbReference type="InterPro" id="IPR033470">
    <property type="entry name" value="FakA-like_C"/>
</dbReference>
<dbReference type="InterPro" id="IPR036117">
    <property type="entry name" value="DhaL_dom_sf"/>
</dbReference>
<dbReference type="RefSeq" id="WP_179537346.1">
    <property type="nucleotide sequence ID" value="NZ_JACBYW010000012.1"/>
</dbReference>
<comment type="caution">
    <text evidence="2">The sequence shown here is derived from an EMBL/GenBank/DDBJ whole genome shotgun (WGS) entry which is preliminary data.</text>
</comment>
<feature type="domain" description="DhaL" evidence="1">
    <location>
        <begin position="8"/>
        <end position="196"/>
    </location>
</feature>
<dbReference type="SUPFAM" id="SSF101473">
    <property type="entry name" value="DhaL-like"/>
    <property type="match status" value="1"/>
</dbReference>
<proteinExistence type="predicted"/>
<dbReference type="GO" id="GO:0006071">
    <property type="term" value="P:glycerol metabolic process"/>
    <property type="evidence" value="ECO:0007669"/>
    <property type="project" value="InterPro"/>
</dbReference>
<protein>
    <recommendedName>
        <fullName evidence="1">DhaL domain-containing protein</fullName>
    </recommendedName>
</protein>
<dbReference type="SMART" id="SM01120">
    <property type="entry name" value="Dak2"/>
    <property type="match status" value="1"/>
</dbReference>
<dbReference type="InterPro" id="IPR050270">
    <property type="entry name" value="DegV_domain_contain"/>
</dbReference>
<dbReference type="InterPro" id="IPR004007">
    <property type="entry name" value="DhaL_dom"/>
</dbReference>
<evidence type="ECO:0000259" key="1">
    <source>
        <dbReference type="PROSITE" id="PS51480"/>
    </source>
</evidence>
<dbReference type="SMART" id="SM01121">
    <property type="entry name" value="Dak1_2"/>
    <property type="match status" value="1"/>
</dbReference>
<dbReference type="Proteomes" id="UP000548304">
    <property type="component" value="Unassembled WGS sequence"/>
</dbReference>
<dbReference type="Pfam" id="PF21645">
    <property type="entry name" value="FakA-like_M"/>
    <property type="match status" value="1"/>
</dbReference>
<dbReference type="PANTHER" id="PTHR33434">
    <property type="entry name" value="DEGV DOMAIN-CONTAINING PROTEIN DR_1986-RELATED"/>
    <property type="match status" value="1"/>
</dbReference>